<name>J0CUI2_AURST</name>
<dbReference type="Proteomes" id="UP000006514">
    <property type="component" value="Unassembled WGS sequence"/>
</dbReference>
<protein>
    <submittedName>
        <fullName evidence="2">Uncharacterized protein</fullName>
    </submittedName>
</protein>
<dbReference type="KEGG" id="adl:AURDEDRAFT_176956"/>
<organism evidence="2 3">
    <name type="scientific">Auricularia subglabra (strain TFB-10046 / SS5)</name>
    <name type="common">White-rot fungus</name>
    <name type="synonym">Auricularia delicata (strain TFB10046)</name>
    <dbReference type="NCBI Taxonomy" id="717982"/>
    <lineage>
        <taxon>Eukaryota</taxon>
        <taxon>Fungi</taxon>
        <taxon>Dikarya</taxon>
        <taxon>Basidiomycota</taxon>
        <taxon>Agaricomycotina</taxon>
        <taxon>Agaricomycetes</taxon>
        <taxon>Auriculariales</taxon>
        <taxon>Auriculariaceae</taxon>
        <taxon>Auricularia</taxon>
    </lineage>
</organism>
<feature type="compositionally biased region" description="Basic and acidic residues" evidence="1">
    <location>
        <begin position="44"/>
        <end position="55"/>
    </location>
</feature>
<evidence type="ECO:0000256" key="1">
    <source>
        <dbReference type="SAM" id="MobiDB-lite"/>
    </source>
</evidence>
<feature type="region of interest" description="Disordered" evidence="1">
    <location>
        <begin position="20"/>
        <end position="55"/>
    </location>
</feature>
<sequence length="114" mass="13163">MMRNLQRLCHVVFQTEKETVLTDRSSVRSPSRRRTAAPTPQCRRTAESSMRDPTTERLNDRFLDCAAERLRHREPYIVADASGRQQHRELNPYTGPGLQRWADVLLPSLRDGSS</sequence>
<dbReference type="EMBL" id="JH688031">
    <property type="protein sequence ID" value="EJD33978.1"/>
    <property type="molecule type" value="Genomic_DNA"/>
</dbReference>
<proteinExistence type="predicted"/>
<gene>
    <name evidence="2" type="ORF">AURDEDRAFT_176956</name>
</gene>
<keyword evidence="3" id="KW-1185">Reference proteome</keyword>
<evidence type="ECO:0000313" key="2">
    <source>
        <dbReference type="EMBL" id="EJD33978.1"/>
    </source>
</evidence>
<reference evidence="3" key="1">
    <citation type="journal article" date="2012" name="Science">
        <title>The Paleozoic origin of enzymatic lignin decomposition reconstructed from 31 fungal genomes.</title>
        <authorList>
            <person name="Floudas D."/>
            <person name="Binder M."/>
            <person name="Riley R."/>
            <person name="Barry K."/>
            <person name="Blanchette R.A."/>
            <person name="Henrissat B."/>
            <person name="Martinez A.T."/>
            <person name="Otillar R."/>
            <person name="Spatafora J.W."/>
            <person name="Yadav J.S."/>
            <person name="Aerts A."/>
            <person name="Benoit I."/>
            <person name="Boyd A."/>
            <person name="Carlson A."/>
            <person name="Copeland A."/>
            <person name="Coutinho P.M."/>
            <person name="de Vries R.P."/>
            <person name="Ferreira P."/>
            <person name="Findley K."/>
            <person name="Foster B."/>
            <person name="Gaskell J."/>
            <person name="Glotzer D."/>
            <person name="Gorecki P."/>
            <person name="Heitman J."/>
            <person name="Hesse C."/>
            <person name="Hori C."/>
            <person name="Igarashi K."/>
            <person name="Jurgens J.A."/>
            <person name="Kallen N."/>
            <person name="Kersten P."/>
            <person name="Kohler A."/>
            <person name="Kuees U."/>
            <person name="Kumar T.K.A."/>
            <person name="Kuo A."/>
            <person name="LaButti K."/>
            <person name="Larrondo L.F."/>
            <person name="Lindquist E."/>
            <person name="Ling A."/>
            <person name="Lombard V."/>
            <person name="Lucas S."/>
            <person name="Lundell T."/>
            <person name="Martin R."/>
            <person name="McLaughlin D.J."/>
            <person name="Morgenstern I."/>
            <person name="Morin E."/>
            <person name="Murat C."/>
            <person name="Nagy L.G."/>
            <person name="Nolan M."/>
            <person name="Ohm R.A."/>
            <person name="Patyshakuliyeva A."/>
            <person name="Rokas A."/>
            <person name="Ruiz-Duenas F.J."/>
            <person name="Sabat G."/>
            <person name="Salamov A."/>
            <person name="Samejima M."/>
            <person name="Schmutz J."/>
            <person name="Slot J.C."/>
            <person name="St John F."/>
            <person name="Stenlid J."/>
            <person name="Sun H."/>
            <person name="Sun S."/>
            <person name="Syed K."/>
            <person name="Tsang A."/>
            <person name="Wiebenga A."/>
            <person name="Young D."/>
            <person name="Pisabarro A."/>
            <person name="Eastwood D.C."/>
            <person name="Martin F."/>
            <person name="Cullen D."/>
            <person name="Grigoriev I.V."/>
            <person name="Hibbett D.S."/>
        </authorList>
    </citation>
    <scope>NUCLEOTIDE SEQUENCE [LARGE SCALE GENOMIC DNA]</scope>
    <source>
        <strain evidence="3">TFB10046</strain>
    </source>
</reference>
<evidence type="ECO:0000313" key="3">
    <source>
        <dbReference type="Proteomes" id="UP000006514"/>
    </source>
</evidence>
<dbReference type="InParanoid" id="J0CUI2"/>
<dbReference type="AlphaFoldDB" id="J0CUI2"/>
<feature type="region of interest" description="Disordered" evidence="1">
    <location>
        <begin position="78"/>
        <end position="97"/>
    </location>
</feature>
<accession>J0CUI2</accession>